<protein>
    <recommendedName>
        <fullName evidence="7">NLE domain-containing protein</fullName>
    </recommendedName>
</protein>
<dbReference type="Pfam" id="PF00400">
    <property type="entry name" value="WD40"/>
    <property type="match status" value="3"/>
</dbReference>
<feature type="non-terminal residue" evidence="8">
    <location>
        <position position="1"/>
    </location>
</feature>
<feature type="compositionally biased region" description="Low complexity" evidence="6">
    <location>
        <begin position="110"/>
        <end position="124"/>
    </location>
</feature>
<comment type="subcellular location">
    <subcellularLocation>
        <location evidence="1">Nucleus</location>
    </subcellularLocation>
</comment>
<dbReference type="Gene3D" id="2.130.10.10">
    <property type="entry name" value="YVTN repeat-like/Quinoprotein amine dehydrogenase"/>
    <property type="match status" value="1"/>
</dbReference>
<sequence>MAEETQVLVKFITKLPAHLRVPETPVAVPATLKRYGLSQIINHLLALDPPRPFDFLVDGELLRRSLEQHLLGHNMSAESTLEVEYVPAVVPPPHKNSTPHDDWVSSVDASRCSGSTSPSTSSSSDVILSGSYDGLLRLWNANLECTASVAAHEGGVNCVRFLPQSQGDLLVTAGKDLQVKMWRLEAPQGSSPSGPRCRLVASYRGHGDAVEGLAASPSGQRVASCGWDGRVLIWEAGRQVAEAAEAEAAAGGASEGSKKKRRVGSAAAEGA</sequence>
<feature type="region of interest" description="Disordered" evidence="6">
    <location>
        <begin position="92"/>
        <end position="124"/>
    </location>
</feature>
<feature type="domain" description="NLE" evidence="7">
    <location>
        <begin position="7"/>
        <end position="70"/>
    </location>
</feature>
<keyword evidence="2 5" id="KW-0853">WD repeat</keyword>
<dbReference type="InterPro" id="IPR015943">
    <property type="entry name" value="WD40/YVTN_repeat-like_dom_sf"/>
</dbReference>
<feature type="repeat" description="WD" evidence="5">
    <location>
        <begin position="149"/>
        <end position="185"/>
    </location>
</feature>
<organism evidence="8 9">
    <name type="scientific">Astrephomene gubernaculifera</name>
    <dbReference type="NCBI Taxonomy" id="47775"/>
    <lineage>
        <taxon>Eukaryota</taxon>
        <taxon>Viridiplantae</taxon>
        <taxon>Chlorophyta</taxon>
        <taxon>core chlorophytes</taxon>
        <taxon>Chlorophyceae</taxon>
        <taxon>CS clade</taxon>
        <taxon>Chlamydomonadales</taxon>
        <taxon>Astrephomenaceae</taxon>
        <taxon>Astrephomene</taxon>
    </lineage>
</organism>
<dbReference type="InterPro" id="IPR012972">
    <property type="entry name" value="NLE"/>
</dbReference>
<evidence type="ECO:0000256" key="1">
    <source>
        <dbReference type="ARBA" id="ARBA00004123"/>
    </source>
</evidence>
<dbReference type="PROSITE" id="PS50294">
    <property type="entry name" value="WD_REPEATS_REGION"/>
    <property type="match status" value="2"/>
</dbReference>
<evidence type="ECO:0000256" key="4">
    <source>
        <dbReference type="ARBA" id="ARBA00023242"/>
    </source>
</evidence>
<dbReference type="PANTHER" id="PTHR19855">
    <property type="entry name" value="WD40 REPEAT PROTEIN 12, 37"/>
    <property type="match status" value="1"/>
</dbReference>
<evidence type="ECO:0000313" key="9">
    <source>
        <dbReference type="Proteomes" id="UP001054857"/>
    </source>
</evidence>
<keyword evidence="9" id="KW-1185">Reference proteome</keyword>
<evidence type="ECO:0000313" key="8">
    <source>
        <dbReference type="EMBL" id="GFR50504.1"/>
    </source>
</evidence>
<gene>
    <name evidence="8" type="ORF">Agub_g12769</name>
</gene>
<dbReference type="InterPro" id="IPR036322">
    <property type="entry name" value="WD40_repeat_dom_sf"/>
</dbReference>
<dbReference type="Pfam" id="PF08154">
    <property type="entry name" value="NLE"/>
    <property type="match status" value="1"/>
</dbReference>
<dbReference type="PANTHER" id="PTHR19855:SF11">
    <property type="entry name" value="RIBOSOME BIOGENESIS PROTEIN WDR12"/>
    <property type="match status" value="1"/>
</dbReference>
<keyword evidence="3" id="KW-0677">Repeat</keyword>
<dbReference type="GO" id="GO:0005634">
    <property type="term" value="C:nucleus"/>
    <property type="evidence" value="ECO:0007669"/>
    <property type="project" value="UniProtKB-SubCell"/>
</dbReference>
<accession>A0AAD3DYS5</accession>
<dbReference type="PROSITE" id="PS50082">
    <property type="entry name" value="WD_REPEATS_2"/>
    <property type="match status" value="2"/>
</dbReference>
<keyword evidence="4" id="KW-0539">Nucleus</keyword>
<feature type="repeat" description="WD" evidence="5">
    <location>
        <begin position="203"/>
        <end position="235"/>
    </location>
</feature>
<dbReference type="SMART" id="SM00320">
    <property type="entry name" value="WD40"/>
    <property type="match status" value="3"/>
</dbReference>
<dbReference type="InterPro" id="IPR001680">
    <property type="entry name" value="WD40_rpt"/>
</dbReference>
<evidence type="ECO:0000256" key="5">
    <source>
        <dbReference type="PROSITE-ProRule" id="PRU00221"/>
    </source>
</evidence>
<evidence type="ECO:0000259" key="7">
    <source>
        <dbReference type="Pfam" id="PF08154"/>
    </source>
</evidence>
<name>A0AAD3DYS5_9CHLO</name>
<evidence type="ECO:0000256" key="2">
    <source>
        <dbReference type="ARBA" id="ARBA00022574"/>
    </source>
</evidence>
<dbReference type="SUPFAM" id="SSF50978">
    <property type="entry name" value="WD40 repeat-like"/>
    <property type="match status" value="1"/>
</dbReference>
<dbReference type="EMBL" id="BMAR01000038">
    <property type="protein sequence ID" value="GFR50504.1"/>
    <property type="molecule type" value="Genomic_DNA"/>
</dbReference>
<dbReference type="Proteomes" id="UP001054857">
    <property type="component" value="Unassembled WGS sequence"/>
</dbReference>
<evidence type="ECO:0000256" key="3">
    <source>
        <dbReference type="ARBA" id="ARBA00022737"/>
    </source>
</evidence>
<reference evidence="8 9" key="1">
    <citation type="journal article" date="2021" name="Sci. Rep.">
        <title>Genome sequencing of the multicellular alga Astrephomene provides insights into convergent evolution of germ-soma differentiation.</title>
        <authorList>
            <person name="Yamashita S."/>
            <person name="Yamamoto K."/>
            <person name="Matsuzaki R."/>
            <person name="Suzuki S."/>
            <person name="Yamaguchi H."/>
            <person name="Hirooka S."/>
            <person name="Minakuchi Y."/>
            <person name="Miyagishima S."/>
            <person name="Kawachi M."/>
            <person name="Toyoda A."/>
            <person name="Nozaki H."/>
        </authorList>
    </citation>
    <scope>NUCLEOTIDE SEQUENCE [LARGE SCALE GENOMIC DNA]</scope>
    <source>
        <strain evidence="8 9">NIES-4017</strain>
    </source>
</reference>
<evidence type="ECO:0000256" key="6">
    <source>
        <dbReference type="SAM" id="MobiDB-lite"/>
    </source>
</evidence>
<comment type="caution">
    <text evidence="8">The sequence shown here is derived from an EMBL/GenBank/DDBJ whole genome shotgun (WGS) entry which is preliminary data.</text>
</comment>
<dbReference type="AlphaFoldDB" id="A0AAD3DYS5"/>
<feature type="region of interest" description="Disordered" evidence="6">
    <location>
        <begin position="247"/>
        <end position="271"/>
    </location>
</feature>
<proteinExistence type="predicted"/>